<dbReference type="Proteomes" id="UP000002035">
    <property type="component" value="Unassembled WGS sequence"/>
</dbReference>
<feature type="region of interest" description="Disordered" evidence="1">
    <location>
        <begin position="1"/>
        <end position="24"/>
    </location>
</feature>
<protein>
    <submittedName>
        <fullName evidence="2">Uncharacterized protein</fullName>
    </submittedName>
</protein>
<gene>
    <name evidence="2" type="ORF">MCYG_04522</name>
</gene>
<proteinExistence type="predicted"/>
<dbReference type="GeneID" id="9229900"/>
<keyword evidence="3" id="KW-1185">Reference proteome</keyword>
<reference evidence="3" key="1">
    <citation type="journal article" date="2012" name="MBio">
        <title>Comparative genome analysis of Trichophyton rubrum and related dermatophytes reveals candidate genes involved in infection.</title>
        <authorList>
            <person name="Martinez D.A."/>
            <person name="Oliver B.G."/>
            <person name="Graeser Y."/>
            <person name="Goldberg J.M."/>
            <person name="Li W."/>
            <person name="Martinez-Rossi N.M."/>
            <person name="Monod M."/>
            <person name="Shelest E."/>
            <person name="Barton R.C."/>
            <person name="Birch E."/>
            <person name="Brakhage A.A."/>
            <person name="Chen Z."/>
            <person name="Gurr S.J."/>
            <person name="Heiman D."/>
            <person name="Heitman J."/>
            <person name="Kosti I."/>
            <person name="Rossi A."/>
            <person name="Saif S."/>
            <person name="Samalova M."/>
            <person name="Saunders C.W."/>
            <person name="Shea T."/>
            <person name="Summerbell R.C."/>
            <person name="Xu J."/>
            <person name="Young S."/>
            <person name="Zeng Q."/>
            <person name="Birren B.W."/>
            <person name="Cuomo C.A."/>
            <person name="White T.C."/>
        </authorList>
    </citation>
    <scope>NUCLEOTIDE SEQUENCE [LARGE SCALE GENOMIC DNA]</scope>
    <source>
        <strain evidence="3">ATCC MYA-4605 / CBS 113480</strain>
    </source>
</reference>
<dbReference type="OrthoDB" id="10431342at2759"/>
<dbReference type="eggNOG" id="ENOG502RQ0K">
    <property type="taxonomic scope" value="Eukaryota"/>
</dbReference>
<evidence type="ECO:0000256" key="1">
    <source>
        <dbReference type="SAM" id="MobiDB-lite"/>
    </source>
</evidence>
<dbReference type="EMBL" id="DS995704">
    <property type="protein sequence ID" value="EEQ31703.1"/>
    <property type="molecule type" value="Genomic_DNA"/>
</dbReference>
<dbReference type="VEuPathDB" id="FungiDB:MCYG_04522"/>
<accession>C5FPU8</accession>
<organism evidence="2 3">
    <name type="scientific">Arthroderma otae (strain ATCC MYA-4605 / CBS 113480)</name>
    <name type="common">Microsporum canis</name>
    <dbReference type="NCBI Taxonomy" id="554155"/>
    <lineage>
        <taxon>Eukaryota</taxon>
        <taxon>Fungi</taxon>
        <taxon>Dikarya</taxon>
        <taxon>Ascomycota</taxon>
        <taxon>Pezizomycotina</taxon>
        <taxon>Eurotiomycetes</taxon>
        <taxon>Eurotiomycetidae</taxon>
        <taxon>Onygenales</taxon>
        <taxon>Arthrodermataceae</taxon>
        <taxon>Microsporum</taxon>
    </lineage>
</organism>
<dbReference type="AlphaFoldDB" id="C5FPU8"/>
<evidence type="ECO:0000313" key="2">
    <source>
        <dbReference type="EMBL" id="EEQ31703.1"/>
    </source>
</evidence>
<dbReference type="RefSeq" id="XP_002846785.1">
    <property type="nucleotide sequence ID" value="XM_002846739.1"/>
</dbReference>
<sequence length="160" mass="17885">MFPANHQISKKKDRNSATQEGIHKPPSYPALVKLVVPCDNSPYRYDLWALACNSIAEGMQSKLSVDTYAARSLDGLKATMDMGHPFYKLSGSMGLIYVEARQRAPLVTICQNWFNQCFQLYGAAWEECISGRWTAEASIINIYIYRDSGPHGSALLFKLG</sequence>
<dbReference type="HOGENOM" id="CLU_1651735_0_0_1"/>
<name>C5FPU8_ARTOC</name>
<evidence type="ECO:0000313" key="3">
    <source>
        <dbReference type="Proteomes" id="UP000002035"/>
    </source>
</evidence>